<dbReference type="GO" id="GO:0005737">
    <property type="term" value="C:cytoplasm"/>
    <property type="evidence" value="ECO:0007669"/>
    <property type="project" value="UniProtKB-SubCell"/>
</dbReference>
<dbReference type="PRINTS" id="PR00094">
    <property type="entry name" value="ADENYLTKNASE"/>
</dbReference>
<keyword evidence="2" id="KW-0545">Nucleotide biosynthesis</keyword>
<dbReference type="PANTHER" id="PTHR23359">
    <property type="entry name" value="NUCLEOTIDE KINASE"/>
    <property type="match status" value="1"/>
</dbReference>
<dbReference type="GO" id="GO:0005524">
    <property type="term" value="F:ATP binding"/>
    <property type="evidence" value="ECO:0007669"/>
    <property type="project" value="UniProtKB-KW"/>
</dbReference>
<dbReference type="SUPFAM" id="SSF52540">
    <property type="entry name" value="P-loop containing nucleoside triphosphate hydrolases"/>
    <property type="match status" value="1"/>
</dbReference>
<dbReference type="InterPro" id="IPR000850">
    <property type="entry name" value="Adenylat/UMP-CMP_kin"/>
</dbReference>
<gene>
    <name evidence="7" type="ORF">A2647_02160</name>
</gene>
<keyword evidence="6" id="KW-0067">ATP-binding</keyword>
<organism evidence="7 8">
    <name type="scientific">Candidatus Nomurabacteria bacterium RIFCSPHIGHO2_01_FULL_40_24b</name>
    <dbReference type="NCBI Taxonomy" id="1801739"/>
    <lineage>
        <taxon>Bacteria</taxon>
        <taxon>Candidatus Nomuraibacteriota</taxon>
    </lineage>
</organism>
<comment type="subcellular location">
    <subcellularLocation>
        <location evidence="6">Cytoplasm</location>
    </subcellularLocation>
</comment>
<evidence type="ECO:0000256" key="1">
    <source>
        <dbReference type="ARBA" id="ARBA00022679"/>
    </source>
</evidence>
<evidence type="ECO:0000313" key="8">
    <source>
        <dbReference type="Proteomes" id="UP000177370"/>
    </source>
</evidence>
<sequence length="195" mass="22502">MQPQTFVFFGIVGSGKGTQVKLLMDFLKKKDSKHCLYAYPGNEFRKIIESDTYTATLMRDSVSRGELQPGFFPDAMVTNMLINFLTKDSHLITDGWPRAIPQSQTFEVMMEWYKRNDIKIIYIEVGKEEAMKRNLLRGRHDDTKEGIEKRFDEYINSVIPAMNYFKGKAGYTIYTINGEQSIEDVHKDIISAIGF</sequence>
<keyword evidence="1 5" id="KW-0808">Transferase</keyword>
<evidence type="ECO:0000256" key="5">
    <source>
        <dbReference type="RuleBase" id="RU003330"/>
    </source>
</evidence>
<keyword evidence="3 6" id="KW-0547">Nucleotide-binding</keyword>
<dbReference type="Gene3D" id="3.40.50.300">
    <property type="entry name" value="P-loop containing nucleotide triphosphate hydrolases"/>
    <property type="match status" value="1"/>
</dbReference>
<evidence type="ECO:0000256" key="3">
    <source>
        <dbReference type="ARBA" id="ARBA00022741"/>
    </source>
</evidence>
<keyword evidence="4 5" id="KW-0418">Kinase</keyword>
<accession>A0A1F6V5S7</accession>
<dbReference type="EMBL" id="MFTP01000024">
    <property type="protein sequence ID" value="OGI64978.1"/>
    <property type="molecule type" value="Genomic_DNA"/>
</dbReference>
<evidence type="ECO:0000313" key="7">
    <source>
        <dbReference type="EMBL" id="OGI64978.1"/>
    </source>
</evidence>
<dbReference type="Pfam" id="PF00406">
    <property type="entry name" value="ADK"/>
    <property type="match status" value="1"/>
</dbReference>
<dbReference type="EC" id="2.7.4.3" evidence="6"/>
<protein>
    <recommendedName>
        <fullName evidence="6">Adenylate kinase</fullName>
        <ecNumber evidence="6">2.7.4.3</ecNumber>
    </recommendedName>
</protein>
<evidence type="ECO:0000256" key="2">
    <source>
        <dbReference type="ARBA" id="ARBA00022727"/>
    </source>
</evidence>
<dbReference type="InterPro" id="IPR027417">
    <property type="entry name" value="P-loop_NTPase"/>
</dbReference>
<dbReference type="AlphaFoldDB" id="A0A1F6V5S7"/>
<dbReference type="Proteomes" id="UP000177370">
    <property type="component" value="Unassembled WGS sequence"/>
</dbReference>
<comment type="catalytic activity">
    <reaction evidence="6">
        <text>AMP + ATP = 2 ADP</text>
        <dbReference type="Rhea" id="RHEA:12973"/>
        <dbReference type="ChEBI" id="CHEBI:30616"/>
        <dbReference type="ChEBI" id="CHEBI:456215"/>
        <dbReference type="ChEBI" id="CHEBI:456216"/>
        <dbReference type="EC" id="2.7.4.3"/>
    </reaction>
</comment>
<proteinExistence type="inferred from homology"/>
<name>A0A1F6V5S7_9BACT</name>
<reference evidence="7 8" key="1">
    <citation type="journal article" date="2016" name="Nat. Commun.">
        <title>Thousands of microbial genomes shed light on interconnected biogeochemical processes in an aquifer system.</title>
        <authorList>
            <person name="Anantharaman K."/>
            <person name="Brown C.T."/>
            <person name="Hug L.A."/>
            <person name="Sharon I."/>
            <person name="Castelle C.J."/>
            <person name="Probst A.J."/>
            <person name="Thomas B.C."/>
            <person name="Singh A."/>
            <person name="Wilkins M.J."/>
            <person name="Karaoz U."/>
            <person name="Brodie E.L."/>
            <person name="Williams K.H."/>
            <person name="Hubbard S.S."/>
            <person name="Banfield J.F."/>
        </authorList>
    </citation>
    <scope>NUCLEOTIDE SEQUENCE [LARGE SCALE GENOMIC DNA]</scope>
</reference>
<comment type="similarity">
    <text evidence="5">Belongs to the adenylate kinase family.</text>
</comment>
<dbReference type="GO" id="GO:0004017">
    <property type="term" value="F:AMP kinase activity"/>
    <property type="evidence" value="ECO:0007669"/>
    <property type="project" value="UniProtKB-EC"/>
</dbReference>
<evidence type="ECO:0000256" key="4">
    <source>
        <dbReference type="ARBA" id="ARBA00022777"/>
    </source>
</evidence>
<evidence type="ECO:0000256" key="6">
    <source>
        <dbReference type="RuleBase" id="RU003331"/>
    </source>
</evidence>
<comment type="caution">
    <text evidence="7">The sequence shown here is derived from an EMBL/GenBank/DDBJ whole genome shotgun (WGS) entry which is preliminary data.</text>
</comment>
<comment type="subunit">
    <text evidence="6">Monomer.</text>
</comment>